<dbReference type="EMBL" id="GL433853">
    <property type="protein sequence ID" value="EFN52972.1"/>
    <property type="molecule type" value="Genomic_DNA"/>
</dbReference>
<feature type="compositionally biased region" description="Basic and acidic residues" evidence="1">
    <location>
        <begin position="128"/>
        <end position="138"/>
    </location>
</feature>
<dbReference type="RefSeq" id="XP_005845074.1">
    <property type="nucleotide sequence ID" value="XM_005845012.1"/>
</dbReference>
<accession>E1ZMA4</accession>
<proteinExistence type="predicted"/>
<evidence type="ECO:0000256" key="1">
    <source>
        <dbReference type="SAM" id="MobiDB-lite"/>
    </source>
</evidence>
<feature type="compositionally biased region" description="Low complexity" evidence="1">
    <location>
        <begin position="105"/>
        <end position="127"/>
    </location>
</feature>
<evidence type="ECO:0000313" key="3">
    <source>
        <dbReference type="Proteomes" id="UP000008141"/>
    </source>
</evidence>
<dbReference type="AlphaFoldDB" id="E1ZMA4"/>
<dbReference type="Proteomes" id="UP000008141">
    <property type="component" value="Unassembled WGS sequence"/>
</dbReference>
<protein>
    <submittedName>
        <fullName evidence="2">Uncharacterized protein</fullName>
    </submittedName>
</protein>
<organism evidence="3">
    <name type="scientific">Chlorella variabilis</name>
    <name type="common">Green alga</name>
    <dbReference type="NCBI Taxonomy" id="554065"/>
    <lineage>
        <taxon>Eukaryota</taxon>
        <taxon>Viridiplantae</taxon>
        <taxon>Chlorophyta</taxon>
        <taxon>core chlorophytes</taxon>
        <taxon>Trebouxiophyceae</taxon>
        <taxon>Chlorellales</taxon>
        <taxon>Chlorellaceae</taxon>
        <taxon>Chlorella clade</taxon>
        <taxon>Chlorella</taxon>
    </lineage>
</organism>
<feature type="compositionally biased region" description="Gly residues" evidence="1">
    <location>
        <begin position="95"/>
        <end position="104"/>
    </location>
</feature>
<name>E1ZMA4_CHLVA</name>
<sequence length="138" mass="14131">MEAVRREVVGQLEEASERLAEVAHELDVVVVQAARQAGSAEEAEHLKRQAATAIADVARMLRAEGPAAAIAEEIVDDDLSNLEETSRAVMHHEGSGGGGGGGGSPRSDAAAAPASPRSPRPAALPAGARHEGSAERTL</sequence>
<reference evidence="2 3" key="1">
    <citation type="journal article" date="2010" name="Plant Cell">
        <title>The Chlorella variabilis NC64A genome reveals adaptation to photosymbiosis, coevolution with viruses, and cryptic sex.</title>
        <authorList>
            <person name="Blanc G."/>
            <person name="Duncan G."/>
            <person name="Agarkova I."/>
            <person name="Borodovsky M."/>
            <person name="Gurnon J."/>
            <person name="Kuo A."/>
            <person name="Lindquist E."/>
            <person name="Lucas S."/>
            <person name="Pangilinan J."/>
            <person name="Polle J."/>
            <person name="Salamov A."/>
            <person name="Terry A."/>
            <person name="Yamada T."/>
            <person name="Dunigan D.D."/>
            <person name="Grigoriev I.V."/>
            <person name="Claverie J.M."/>
            <person name="Van Etten J.L."/>
        </authorList>
    </citation>
    <scope>NUCLEOTIDE SEQUENCE [LARGE SCALE GENOMIC DNA]</scope>
    <source>
        <strain evidence="2 3">NC64A</strain>
    </source>
</reference>
<feature type="region of interest" description="Disordered" evidence="1">
    <location>
        <begin position="81"/>
        <end position="138"/>
    </location>
</feature>
<dbReference type="KEGG" id="cvr:CHLNCDRAFT_137372"/>
<dbReference type="InParanoid" id="E1ZMA4"/>
<evidence type="ECO:0000313" key="2">
    <source>
        <dbReference type="EMBL" id="EFN52972.1"/>
    </source>
</evidence>
<keyword evidence="3" id="KW-1185">Reference proteome</keyword>
<feature type="compositionally biased region" description="Basic and acidic residues" evidence="1">
    <location>
        <begin position="84"/>
        <end position="94"/>
    </location>
</feature>
<dbReference type="GeneID" id="17352508"/>
<gene>
    <name evidence="2" type="ORF">CHLNCDRAFT_137372</name>
</gene>